<feature type="region of interest" description="Disordered" evidence="1">
    <location>
        <begin position="122"/>
        <end position="183"/>
    </location>
</feature>
<feature type="compositionally biased region" description="Low complexity" evidence="1">
    <location>
        <begin position="142"/>
        <end position="158"/>
    </location>
</feature>
<sequence>MPRQNCPKVPKNPYKHCGRQLPKGQNVFGISGSLIIYRPCENACPTTPQVTPRERVRSSKIPFAESVSPLTEQPYHFCPLLPCTSAIAPFISQIISHLKLTPDNSQIGPKSILESINDHDSVSLASDTNNTEPCPPSPNAVELAPAPQEEAPTAEPLTVSSDKPAQIPSNDPSELAQPIKLMI</sequence>
<dbReference type="EMBL" id="JBICBT010000049">
    <property type="protein sequence ID" value="KAL3125145.1"/>
    <property type="molecule type" value="Genomic_DNA"/>
</dbReference>
<evidence type="ECO:0000256" key="1">
    <source>
        <dbReference type="SAM" id="MobiDB-lite"/>
    </source>
</evidence>
<evidence type="ECO:0000313" key="2">
    <source>
        <dbReference type="EMBL" id="KAL3125145.1"/>
    </source>
</evidence>
<dbReference type="Proteomes" id="UP001620626">
    <property type="component" value="Unassembled WGS sequence"/>
</dbReference>
<proteinExistence type="predicted"/>
<evidence type="ECO:0000313" key="3">
    <source>
        <dbReference type="Proteomes" id="UP001620626"/>
    </source>
</evidence>
<reference evidence="2 3" key="1">
    <citation type="submission" date="2024-10" db="EMBL/GenBank/DDBJ databases">
        <authorList>
            <person name="Kim D."/>
        </authorList>
    </citation>
    <scope>NUCLEOTIDE SEQUENCE [LARGE SCALE GENOMIC DNA]</scope>
    <source>
        <strain evidence="2">BH-2024</strain>
    </source>
</reference>
<organism evidence="2 3">
    <name type="scientific">Heterodera trifolii</name>
    <dbReference type="NCBI Taxonomy" id="157864"/>
    <lineage>
        <taxon>Eukaryota</taxon>
        <taxon>Metazoa</taxon>
        <taxon>Ecdysozoa</taxon>
        <taxon>Nematoda</taxon>
        <taxon>Chromadorea</taxon>
        <taxon>Rhabditida</taxon>
        <taxon>Tylenchina</taxon>
        <taxon>Tylenchomorpha</taxon>
        <taxon>Tylenchoidea</taxon>
        <taxon>Heteroderidae</taxon>
        <taxon>Heteroderinae</taxon>
        <taxon>Heterodera</taxon>
    </lineage>
</organism>
<accession>A0ABD2MC90</accession>
<feature type="compositionally biased region" description="Polar residues" evidence="1">
    <location>
        <begin position="159"/>
        <end position="172"/>
    </location>
</feature>
<protein>
    <submittedName>
        <fullName evidence="2">Uncharacterized protein</fullName>
    </submittedName>
</protein>
<comment type="caution">
    <text evidence="2">The sequence shown here is derived from an EMBL/GenBank/DDBJ whole genome shotgun (WGS) entry which is preliminary data.</text>
</comment>
<feature type="compositionally biased region" description="Polar residues" evidence="1">
    <location>
        <begin position="123"/>
        <end position="132"/>
    </location>
</feature>
<dbReference type="AlphaFoldDB" id="A0ABD2MC90"/>
<keyword evidence="3" id="KW-1185">Reference proteome</keyword>
<name>A0ABD2MC90_9BILA</name>
<gene>
    <name evidence="2" type="ORF">niasHT_002814</name>
</gene>